<proteinExistence type="predicted"/>
<sequence length="94" mass="10367">MVTNGTRADALISHGTESKICAAANSVWLCGMRPRADERSVILMPSAWPHYWAYCRIKSEMMFTHGSSADNLSHGLTLTWKAVSKGSQHRKCGT</sequence>
<reference evidence="1 2" key="1">
    <citation type="submission" date="2023-09" db="EMBL/GenBank/DDBJ databases">
        <authorList>
            <person name="Wang M."/>
        </authorList>
    </citation>
    <scope>NUCLEOTIDE SEQUENCE [LARGE SCALE GENOMIC DNA]</scope>
    <source>
        <strain evidence="1">GT-2023</strain>
        <tissue evidence="1">Liver</tissue>
    </source>
</reference>
<dbReference type="EMBL" id="JAYMGO010000013">
    <property type="protein sequence ID" value="KAL1263011.1"/>
    <property type="molecule type" value="Genomic_DNA"/>
</dbReference>
<gene>
    <name evidence="1" type="ORF">QQF64_005750</name>
</gene>
<name>A0ABR3MFF7_9TELE</name>
<evidence type="ECO:0000313" key="1">
    <source>
        <dbReference type="EMBL" id="KAL1263011.1"/>
    </source>
</evidence>
<evidence type="ECO:0000313" key="2">
    <source>
        <dbReference type="Proteomes" id="UP001558613"/>
    </source>
</evidence>
<comment type="caution">
    <text evidence="1">The sequence shown here is derived from an EMBL/GenBank/DDBJ whole genome shotgun (WGS) entry which is preliminary data.</text>
</comment>
<accession>A0ABR3MFF7</accession>
<protein>
    <submittedName>
        <fullName evidence="1">Uncharacterized protein</fullName>
    </submittedName>
</protein>
<organism evidence="1 2">
    <name type="scientific">Cirrhinus molitorella</name>
    <name type="common">mud carp</name>
    <dbReference type="NCBI Taxonomy" id="172907"/>
    <lineage>
        <taxon>Eukaryota</taxon>
        <taxon>Metazoa</taxon>
        <taxon>Chordata</taxon>
        <taxon>Craniata</taxon>
        <taxon>Vertebrata</taxon>
        <taxon>Euteleostomi</taxon>
        <taxon>Actinopterygii</taxon>
        <taxon>Neopterygii</taxon>
        <taxon>Teleostei</taxon>
        <taxon>Ostariophysi</taxon>
        <taxon>Cypriniformes</taxon>
        <taxon>Cyprinidae</taxon>
        <taxon>Labeoninae</taxon>
        <taxon>Labeonini</taxon>
        <taxon>Cirrhinus</taxon>
    </lineage>
</organism>
<keyword evidence="2" id="KW-1185">Reference proteome</keyword>
<dbReference type="Proteomes" id="UP001558613">
    <property type="component" value="Unassembled WGS sequence"/>
</dbReference>